<protein>
    <submittedName>
        <fullName evidence="1">Uncharacterized protein</fullName>
    </submittedName>
</protein>
<dbReference type="EMBL" id="MN739303">
    <property type="protein sequence ID" value="QHS97775.1"/>
    <property type="molecule type" value="Genomic_DNA"/>
</dbReference>
<accession>A0A6C0BZE0</accession>
<name>A0A6C0BZE0_9ZZZZ</name>
<proteinExistence type="predicted"/>
<dbReference type="InterPro" id="IPR027417">
    <property type="entry name" value="P-loop_NTPase"/>
</dbReference>
<dbReference type="InterPro" id="IPR006758">
    <property type="entry name" value="A32L"/>
</dbReference>
<dbReference type="Gene3D" id="3.40.50.300">
    <property type="entry name" value="P-loop containing nucleotide triphosphate hydrolases"/>
    <property type="match status" value="1"/>
</dbReference>
<evidence type="ECO:0000313" key="1">
    <source>
        <dbReference type="EMBL" id="QHS97775.1"/>
    </source>
</evidence>
<dbReference type="Pfam" id="PF04665">
    <property type="entry name" value="Pox_A32"/>
    <property type="match status" value="1"/>
</dbReference>
<sequence length="275" mass="32117">MHVKVRKLDVLSLKPHRICLLLGRRGSGKSVLLRDILANLTDRFDFALAMCPTLESSKLLKEHMPECCVYDRYVQSKVDALVKCASECAVNGKARNFLLILDDVLYDKTVCRTQSFRYLFYNGRHAKISCIVLCQYLIDIPPDMRAQIDYVFTMKENTIQNRLKLYKMFFGVFATFDDFCAVLDRCTQHYEALVLDNTLQTNTPTDCVFWYKAKMENGDFRLGRDIFFSLQERHRRLDILQTELTFDDEIKPGSRQKVKLIVSKEEDQMSDDNER</sequence>
<organism evidence="1">
    <name type="scientific">viral metagenome</name>
    <dbReference type="NCBI Taxonomy" id="1070528"/>
    <lineage>
        <taxon>unclassified sequences</taxon>
        <taxon>metagenomes</taxon>
        <taxon>organismal metagenomes</taxon>
    </lineage>
</organism>
<dbReference type="SUPFAM" id="SSF52540">
    <property type="entry name" value="P-loop containing nucleoside triphosphate hydrolases"/>
    <property type="match status" value="1"/>
</dbReference>
<reference evidence="1" key="1">
    <citation type="journal article" date="2020" name="Nature">
        <title>Giant virus diversity and host interactions through global metagenomics.</title>
        <authorList>
            <person name="Schulz F."/>
            <person name="Roux S."/>
            <person name="Paez-Espino D."/>
            <person name="Jungbluth S."/>
            <person name="Walsh D.A."/>
            <person name="Denef V.J."/>
            <person name="McMahon K.D."/>
            <person name="Konstantinidis K.T."/>
            <person name="Eloe-Fadrosh E.A."/>
            <person name="Kyrpides N.C."/>
            <person name="Woyke T."/>
        </authorList>
    </citation>
    <scope>NUCLEOTIDE SEQUENCE</scope>
    <source>
        <strain evidence="1">GVMAG-M-3300020182-33</strain>
    </source>
</reference>
<dbReference type="AlphaFoldDB" id="A0A6C0BZE0"/>